<dbReference type="Gene3D" id="4.10.240.10">
    <property type="entry name" value="Zn(2)-C6 fungal-type DNA-binding domain"/>
    <property type="match status" value="1"/>
</dbReference>
<feature type="domain" description="4Fe-4S ferredoxin-type" evidence="6">
    <location>
        <begin position="44"/>
        <end position="76"/>
    </location>
</feature>
<dbReference type="GO" id="GO:0005634">
    <property type="term" value="C:nucleus"/>
    <property type="evidence" value="ECO:0007669"/>
    <property type="project" value="UniProtKB-SubCell"/>
</dbReference>
<dbReference type="InterPro" id="IPR050613">
    <property type="entry name" value="Sec_Metabolite_Reg"/>
</dbReference>
<dbReference type="AlphaFoldDB" id="A0AAD4QE04"/>
<dbReference type="SMART" id="SM00066">
    <property type="entry name" value="GAL4"/>
    <property type="match status" value="1"/>
</dbReference>
<dbReference type="PANTHER" id="PTHR31001">
    <property type="entry name" value="UNCHARACTERIZED TRANSCRIPTIONAL REGULATORY PROTEIN"/>
    <property type="match status" value="1"/>
</dbReference>
<dbReference type="SMART" id="SM00906">
    <property type="entry name" value="Fungal_trans"/>
    <property type="match status" value="1"/>
</dbReference>
<dbReference type="GO" id="GO:0008270">
    <property type="term" value="F:zinc ion binding"/>
    <property type="evidence" value="ECO:0007669"/>
    <property type="project" value="InterPro"/>
</dbReference>
<evidence type="ECO:0000256" key="4">
    <source>
        <dbReference type="SAM" id="MobiDB-lite"/>
    </source>
</evidence>
<dbReference type="PROSITE" id="PS00463">
    <property type="entry name" value="ZN2_CY6_FUNGAL_1"/>
    <property type="match status" value="1"/>
</dbReference>
<feature type="domain" description="Zn(2)-C6 fungal-type" evidence="5">
    <location>
        <begin position="37"/>
        <end position="66"/>
    </location>
</feature>
<comment type="caution">
    <text evidence="7">The sequence shown here is derived from an EMBL/GenBank/DDBJ whole genome shotgun (WGS) entry which is preliminary data.</text>
</comment>
<organism evidence="7 8">
    <name type="scientific">Lactarius akahatsu</name>
    <dbReference type="NCBI Taxonomy" id="416441"/>
    <lineage>
        <taxon>Eukaryota</taxon>
        <taxon>Fungi</taxon>
        <taxon>Dikarya</taxon>
        <taxon>Basidiomycota</taxon>
        <taxon>Agaricomycotina</taxon>
        <taxon>Agaricomycetes</taxon>
        <taxon>Russulales</taxon>
        <taxon>Russulaceae</taxon>
        <taxon>Lactarius</taxon>
    </lineage>
</organism>
<protein>
    <submittedName>
        <fullName evidence="7">Fungal-specific transcription factor domain-containing protein</fullName>
    </submittedName>
</protein>
<dbReference type="SUPFAM" id="SSF57701">
    <property type="entry name" value="Zn2/Cys6 DNA-binding domain"/>
    <property type="match status" value="1"/>
</dbReference>
<dbReference type="CDD" id="cd12148">
    <property type="entry name" value="fungal_TF_MHR"/>
    <property type="match status" value="1"/>
</dbReference>
<reference evidence="7" key="1">
    <citation type="submission" date="2022-01" db="EMBL/GenBank/DDBJ databases">
        <title>Comparative genomics reveals a dynamic genome evolution in the ectomycorrhizal milk-cap (Lactarius) mushrooms.</title>
        <authorList>
            <consortium name="DOE Joint Genome Institute"/>
            <person name="Lebreton A."/>
            <person name="Tang N."/>
            <person name="Kuo A."/>
            <person name="LaButti K."/>
            <person name="Drula E."/>
            <person name="Barry K."/>
            <person name="Clum A."/>
            <person name="Lipzen A."/>
            <person name="Mousain D."/>
            <person name="Ng V."/>
            <person name="Wang R."/>
            <person name="Wang X."/>
            <person name="Dai Y."/>
            <person name="Henrissat B."/>
            <person name="Grigoriev I.V."/>
            <person name="Guerin-Laguette A."/>
            <person name="Yu F."/>
            <person name="Martin F.M."/>
        </authorList>
    </citation>
    <scope>NUCLEOTIDE SEQUENCE</scope>
    <source>
        <strain evidence="7">QP</strain>
    </source>
</reference>
<keyword evidence="3" id="KW-0539">Nucleus</keyword>
<evidence type="ECO:0000313" key="8">
    <source>
        <dbReference type="Proteomes" id="UP001201163"/>
    </source>
</evidence>
<gene>
    <name evidence="7" type="ORF">EDB92DRAFT_1857649</name>
</gene>
<dbReference type="GO" id="GO:0003677">
    <property type="term" value="F:DNA binding"/>
    <property type="evidence" value="ECO:0007669"/>
    <property type="project" value="InterPro"/>
</dbReference>
<dbReference type="GO" id="GO:0006351">
    <property type="term" value="P:DNA-templated transcription"/>
    <property type="evidence" value="ECO:0007669"/>
    <property type="project" value="InterPro"/>
</dbReference>
<proteinExistence type="predicted"/>
<comment type="subcellular location">
    <subcellularLocation>
        <location evidence="1">Nucleus</location>
    </subcellularLocation>
</comment>
<dbReference type="InterPro" id="IPR007219">
    <property type="entry name" value="XnlR_reg_dom"/>
</dbReference>
<name>A0AAD4QE04_9AGAM</name>
<sequence length="774" mass="85795">MYTVRPTDVQGGSGSPSGSADPPPPRQRRKPGRVPVSCAECRRLKLRCDRNVPCEKCTKRGCAAICPNGSLATGRTNNRFVLANTEQLHAQIESMTRRIQELENGLGTVYATISKEKHPLLSGEDTSTQGSSSADVPMFADPSPPVETDPSVYGDDVIDCFGTLSVGTKGDSCFYGATARGEFLFFQAQAPRRHPRPSYFQHTRLSERILSIPFPEASPEQIAPEIRRMVYAHLPPFEDARGTCELFLNYSSYMTSSLTREELLHVLETVYHDRSADPEPATHHLGLLFVVLALSKLLYGEENYTVDSQDYFVLSRVALTFDSPVTTTTVTAVQTIVYMAEYLVLSNVHIDPTGCTRAWMYIGMAMKLAHSVSLHLGGARFRLEPHDIKRRDRVFWHLFSSDVWASFTSGRPPSTSLSFIDCDLPDDSEEQVGSNGERLIGYQRWNYEFIKLLSQVMATAFTSRPPHAAILDLDRKLRDFPVPPYLRLQWTGQESSYSLLWVKRWVVLSNKEWALLNIHRAYFAQALRENPRDPLRHRYGLSVMALYRSAFRLVEGCSKTHQACPPNFQFFRTNFASSKVLSVVIVMCLLACSAPKSNLAAPALEVLGKAVALFESGTESGSIHLSENMEAVRNLHREAREAVEKGRSSDEPYAPLGAEELDRLCGMTRLVQAPVVPEQLASDYRAISGLDAPTASSSTYGSADSYAPPDPQLVRQVAMVCSGASTPNTAFAGEEDFGVGQQWEEEALSAGTTGAHQPYILDASWQDFVAQLGF</sequence>
<dbReference type="Pfam" id="PF04082">
    <property type="entry name" value="Fungal_trans"/>
    <property type="match status" value="1"/>
</dbReference>
<evidence type="ECO:0000256" key="2">
    <source>
        <dbReference type="ARBA" id="ARBA00022723"/>
    </source>
</evidence>
<dbReference type="PANTHER" id="PTHR31001:SF56">
    <property type="entry name" value="ZN(2)-C6 FUNGAL-TYPE DOMAIN-CONTAINING PROTEIN"/>
    <property type="match status" value="1"/>
</dbReference>
<evidence type="ECO:0000256" key="3">
    <source>
        <dbReference type="ARBA" id="ARBA00023242"/>
    </source>
</evidence>
<evidence type="ECO:0000313" key="7">
    <source>
        <dbReference type="EMBL" id="KAH8992392.1"/>
    </source>
</evidence>
<feature type="region of interest" description="Disordered" evidence="4">
    <location>
        <begin position="1"/>
        <end position="33"/>
    </location>
</feature>
<dbReference type="InterPro" id="IPR017896">
    <property type="entry name" value="4Fe4S_Fe-S-bd"/>
</dbReference>
<dbReference type="PROSITE" id="PS51379">
    <property type="entry name" value="4FE4S_FER_2"/>
    <property type="match status" value="1"/>
</dbReference>
<evidence type="ECO:0000259" key="5">
    <source>
        <dbReference type="PROSITE" id="PS50048"/>
    </source>
</evidence>
<dbReference type="Proteomes" id="UP001201163">
    <property type="component" value="Unassembled WGS sequence"/>
</dbReference>
<dbReference type="GO" id="GO:0000981">
    <property type="term" value="F:DNA-binding transcription factor activity, RNA polymerase II-specific"/>
    <property type="evidence" value="ECO:0007669"/>
    <property type="project" value="InterPro"/>
</dbReference>
<dbReference type="EMBL" id="JAKELL010000022">
    <property type="protein sequence ID" value="KAH8992392.1"/>
    <property type="molecule type" value="Genomic_DNA"/>
</dbReference>
<evidence type="ECO:0000259" key="6">
    <source>
        <dbReference type="PROSITE" id="PS51379"/>
    </source>
</evidence>
<keyword evidence="2" id="KW-0479">Metal-binding</keyword>
<evidence type="ECO:0000256" key="1">
    <source>
        <dbReference type="ARBA" id="ARBA00004123"/>
    </source>
</evidence>
<dbReference type="InterPro" id="IPR036864">
    <property type="entry name" value="Zn2-C6_fun-type_DNA-bd_sf"/>
</dbReference>
<accession>A0AAD4QE04</accession>
<dbReference type="Pfam" id="PF00172">
    <property type="entry name" value="Zn_clus"/>
    <property type="match status" value="1"/>
</dbReference>
<dbReference type="InterPro" id="IPR001138">
    <property type="entry name" value="Zn2Cys6_DnaBD"/>
</dbReference>
<dbReference type="PROSITE" id="PS50048">
    <property type="entry name" value="ZN2_CY6_FUNGAL_2"/>
    <property type="match status" value="1"/>
</dbReference>
<dbReference type="CDD" id="cd00067">
    <property type="entry name" value="GAL4"/>
    <property type="match status" value="1"/>
</dbReference>
<keyword evidence="8" id="KW-1185">Reference proteome</keyword>